<accession>A0A9P7ECC4</accession>
<organism evidence="2 3">
    <name type="scientific">Suillus subaureus</name>
    <dbReference type="NCBI Taxonomy" id="48587"/>
    <lineage>
        <taxon>Eukaryota</taxon>
        <taxon>Fungi</taxon>
        <taxon>Dikarya</taxon>
        <taxon>Basidiomycota</taxon>
        <taxon>Agaricomycotina</taxon>
        <taxon>Agaricomycetes</taxon>
        <taxon>Agaricomycetidae</taxon>
        <taxon>Boletales</taxon>
        <taxon>Suillineae</taxon>
        <taxon>Suillaceae</taxon>
        <taxon>Suillus</taxon>
    </lineage>
</organism>
<sequence>MAGSSLVLLDAFLERFFIAPKAICLDIVGAHWNVWSSTSTINRVTSIRTAVLRPLLAFRNLRKLDFRAYQNYTLRWDDAVLLQMAKSWPLLEVLHLNRYDHSSRGVTPSAFASLLRHCPCLISVAIIVNWSTIDECDVSPDAPHRGSAHKALSEAFFGSPRIRHPTRIAAFLSAIAPNLESIVIWDPQFGREQQDSKKYINRWKCVCDLIKAFSVVCEQVRRMVLNAGEGVDGNESSYNHHGITQPAYETENGDAAIGEGDNGEDGEVSEEDSGSESESEYTSDESSEE</sequence>
<evidence type="ECO:0000313" key="2">
    <source>
        <dbReference type="EMBL" id="KAG1817215.1"/>
    </source>
</evidence>
<dbReference type="GeneID" id="64634103"/>
<evidence type="ECO:0000256" key="1">
    <source>
        <dbReference type="SAM" id="MobiDB-lite"/>
    </source>
</evidence>
<keyword evidence="3" id="KW-1185">Reference proteome</keyword>
<dbReference type="EMBL" id="JABBWG010000014">
    <property type="protein sequence ID" value="KAG1817215.1"/>
    <property type="molecule type" value="Genomic_DNA"/>
</dbReference>
<name>A0A9P7ECC4_9AGAM</name>
<dbReference type="AlphaFoldDB" id="A0A9P7ECC4"/>
<reference evidence="2" key="1">
    <citation type="journal article" date="2020" name="New Phytol.">
        <title>Comparative genomics reveals dynamic genome evolution in host specialist ectomycorrhizal fungi.</title>
        <authorList>
            <person name="Lofgren L.A."/>
            <person name="Nguyen N.H."/>
            <person name="Vilgalys R."/>
            <person name="Ruytinx J."/>
            <person name="Liao H.L."/>
            <person name="Branco S."/>
            <person name="Kuo A."/>
            <person name="LaButti K."/>
            <person name="Lipzen A."/>
            <person name="Andreopoulos W."/>
            <person name="Pangilinan J."/>
            <person name="Riley R."/>
            <person name="Hundley H."/>
            <person name="Na H."/>
            <person name="Barry K."/>
            <person name="Grigoriev I.V."/>
            <person name="Stajich J.E."/>
            <person name="Kennedy P.G."/>
        </authorList>
    </citation>
    <scope>NUCLEOTIDE SEQUENCE</scope>
    <source>
        <strain evidence="2">MN1</strain>
    </source>
</reference>
<dbReference type="OrthoDB" id="2689629at2759"/>
<gene>
    <name evidence="2" type="ORF">BJ212DRAFT_1480441</name>
</gene>
<dbReference type="Gene3D" id="3.80.10.10">
    <property type="entry name" value="Ribonuclease Inhibitor"/>
    <property type="match status" value="1"/>
</dbReference>
<comment type="caution">
    <text evidence="2">The sequence shown here is derived from an EMBL/GenBank/DDBJ whole genome shotgun (WGS) entry which is preliminary data.</text>
</comment>
<dbReference type="RefSeq" id="XP_041193634.1">
    <property type="nucleotide sequence ID" value="XM_041340087.1"/>
</dbReference>
<dbReference type="InterPro" id="IPR032675">
    <property type="entry name" value="LRR_dom_sf"/>
</dbReference>
<feature type="compositionally biased region" description="Acidic residues" evidence="1">
    <location>
        <begin position="261"/>
        <end position="289"/>
    </location>
</feature>
<evidence type="ECO:0000313" key="3">
    <source>
        <dbReference type="Proteomes" id="UP000807769"/>
    </source>
</evidence>
<proteinExistence type="predicted"/>
<protein>
    <recommendedName>
        <fullName evidence="4">F-box domain-containing protein</fullName>
    </recommendedName>
</protein>
<feature type="region of interest" description="Disordered" evidence="1">
    <location>
        <begin position="229"/>
        <end position="289"/>
    </location>
</feature>
<evidence type="ECO:0008006" key="4">
    <source>
        <dbReference type="Google" id="ProtNLM"/>
    </source>
</evidence>
<dbReference type="Proteomes" id="UP000807769">
    <property type="component" value="Unassembled WGS sequence"/>
</dbReference>